<name>A0ABQ9HKH0_9NEOP</name>
<proteinExistence type="predicted"/>
<dbReference type="EMBL" id="JARBHB010000005">
    <property type="protein sequence ID" value="KAJ8884646.1"/>
    <property type="molecule type" value="Genomic_DNA"/>
</dbReference>
<protein>
    <recommendedName>
        <fullName evidence="1">PiggyBac transposable element-derived protein domain-containing protein</fullName>
    </recommendedName>
</protein>
<feature type="domain" description="PiggyBac transposable element-derived protein" evidence="1">
    <location>
        <begin position="97"/>
        <end position="212"/>
    </location>
</feature>
<sequence>MARFPLDRWELLVTSKMVKTVVHFTNVEIKRQRLKYINEARVSIAPIRQLWNHLSKISHQGTHLGNIAQLMSSFYNFEINAHLGCTWLQNQINIGYYVINAILYNGKEAYRKESLHMKYVCNLSVSIHGTGNHLTVDNYFMSVPLADVMLKAYVLTVVGTLRKNKREILSFFLPSRKIPVGYSQFAFESNNMLVSHCPKKKGKRVLMLSTMHYRRM</sequence>
<evidence type="ECO:0000313" key="2">
    <source>
        <dbReference type="EMBL" id="KAJ8884646.1"/>
    </source>
</evidence>
<accession>A0ABQ9HKH0</accession>
<evidence type="ECO:0000313" key="3">
    <source>
        <dbReference type="Proteomes" id="UP001159363"/>
    </source>
</evidence>
<dbReference type="InterPro" id="IPR029526">
    <property type="entry name" value="PGBD"/>
</dbReference>
<reference evidence="2 3" key="1">
    <citation type="submission" date="2023-02" db="EMBL/GenBank/DDBJ databases">
        <title>LHISI_Scaffold_Assembly.</title>
        <authorList>
            <person name="Stuart O.P."/>
            <person name="Cleave R."/>
            <person name="Magrath M.J.L."/>
            <person name="Mikheyev A.S."/>
        </authorList>
    </citation>
    <scope>NUCLEOTIDE SEQUENCE [LARGE SCALE GENOMIC DNA]</scope>
    <source>
        <strain evidence="2">Daus_M_001</strain>
        <tissue evidence="2">Leg muscle</tissue>
    </source>
</reference>
<evidence type="ECO:0000259" key="1">
    <source>
        <dbReference type="Pfam" id="PF13843"/>
    </source>
</evidence>
<dbReference type="Proteomes" id="UP001159363">
    <property type="component" value="Chromosome 4"/>
</dbReference>
<gene>
    <name evidence="2" type="ORF">PR048_016504</name>
</gene>
<organism evidence="2 3">
    <name type="scientific">Dryococelus australis</name>
    <dbReference type="NCBI Taxonomy" id="614101"/>
    <lineage>
        <taxon>Eukaryota</taxon>
        <taxon>Metazoa</taxon>
        <taxon>Ecdysozoa</taxon>
        <taxon>Arthropoda</taxon>
        <taxon>Hexapoda</taxon>
        <taxon>Insecta</taxon>
        <taxon>Pterygota</taxon>
        <taxon>Neoptera</taxon>
        <taxon>Polyneoptera</taxon>
        <taxon>Phasmatodea</taxon>
        <taxon>Verophasmatodea</taxon>
        <taxon>Anareolatae</taxon>
        <taxon>Phasmatidae</taxon>
        <taxon>Eurycanthinae</taxon>
        <taxon>Dryococelus</taxon>
    </lineage>
</organism>
<comment type="caution">
    <text evidence="2">The sequence shown here is derived from an EMBL/GenBank/DDBJ whole genome shotgun (WGS) entry which is preliminary data.</text>
</comment>
<dbReference type="Pfam" id="PF13843">
    <property type="entry name" value="DDE_Tnp_1_7"/>
    <property type="match status" value="1"/>
</dbReference>
<keyword evidence="3" id="KW-1185">Reference proteome</keyword>